<dbReference type="PANTHER" id="PTHR46564">
    <property type="entry name" value="TRANSPOSASE"/>
    <property type="match status" value="1"/>
</dbReference>
<dbReference type="OrthoDB" id="2142724at2759"/>
<dbReference type="InParanoid" id="A0A0H2RY93"/>
<dbReference type="Pfam" id="PF13358">
    <property type="entry name" value="DDE_3"/>
    <property type="match status" value="1"/>
</dbReference>
<sequence>IKGTCDMYLDELRKELEALTGKKVSDSTVWRALRRSGYTMKKVCPSLAQRTHILISSPVRKAFFIRGKRYVFMHLRSFYAHSFISFSILPALSIDGFLFASIVEGSFNTALFTEFIEVLLEHMNPFPEPNSVIVMDNCRIHKSPLIVEMIEQR</sequence>
<gene>
    <name evidence="3" type="ORF">SCHPADRAFT_822917</name>
</gene>
<dbReference type="InterPro" id="IPR038717">
    <property type="entry name" value="Tc1-like_DDE_dom"/>
</dbReference>
<dbReference type="EMBL" id="KQ085913">
    <property type="protein sequence ID" value="KLO16719.1"/>
    <property type="molecule type" value="Genomic_DNA"/>
</dbReference>
<evidence type="ECO:0000256" key="1">
    <source>
        <dbReference type="SAM" id="Phobius"/>
    </source>
</evidence>
<keyword evidence="4" id="KW-1185">Reference proteome</keyword>
<dbReference type="InterPro" id="IPR036397">
    <property type="entry name" value="RNaseH_sf"/>
</dbReference>
<dbReference type="AlphaFoldDB" id="A0A0H2RY93"/>
<dbReference type="GO" id="GO:0003676">
    <property type="term" value="F:nucleic acid binding"/>
    <property type="evidence" value="ECO:0007669"/>
    <property type="project" value="InterPro"/>
</dbReference>
<organism evidence="3 4">
    <name type="scientific">Schizopora paradoxa</name>
    <dbReference type="NCBI Taxonomy" id="27342"/>
    <lineage>
        <taxon>Eukaryota</taxon>
        <taxon>Fungi</taxon>
        <taxon>Dikarya</taxon>
        <taxon>Basidiomycota</taxon>
        <taxon>Agaricomycotina</taxon>
        <taxon>Agaricomycetes</taxon>
        <taxon>Hymenochaetales</taxon>
        <taxon>Schizoporaceae</taxon>
        <taxon>Schizopora</taxon>
    </lineage>
</organism>
<reference evidence="3 4" key="1">
    <citation type="submission" date="2015-04" db="EMBL/GenBank/DDBJ databases">
        <title>Complete genome sequence of Schizopora paradoxa KUC8140, a cosmopolitan wood degrader in East Asia.</title>
        <authorList>
            <consortium name="DOE Joint Genome Institute"/>
            <person name="Min B."/>
            <person name="Park H."/>
            <person name="Jang Y."/>
            <person name="Kim J.-J."/>
            <person name="Kim K.H."/>
            <person name="Pangilinan J."/>
            <person name="Lipzen A."/>
            <person name="Riley R."/>
            <person name="Grigoriev I.V."/>
            <person name="Spatafora J.W."/>
            <person name="Choi I.-G."/>
        </authorList>
    </citation>
    <scope>NUCLEOTIDE SEQUENCE [LARGE SCALE GENOMIC DNA]</scope>
    <source>
        <strain evidence="3 4">KUC8140</strain>
    </source>
</reference>
<dbReference type="Gene3D" id="3.30.420.10">
    <property type="entry name" value="Ribonuclease H-like superfamily/Ribonuclease H"/>
    <property type="match status" value="1"/>
</dbReference>
<accession>A0A0H2RY93</accession>
<evidence type="ECO:0000259" key="2">
    <source>
        <dbReference type="Pfam" id="PF13358"/>
    </source>
</evidence>
<evidence type="ECO:0000313" key="4">
    <source>
        <dbReference type="Proteomes" id="UP000053477"/>
    </source>
</evidence>
<protein>
    <recommendedName>
        <fullName evidence="2">Tc1-like transposase DDE domain-containing protein</fullName>
    </recommendedName>
</protein>
<evidence type="ECO:0000313" key="3">
    <source>
        <dbReference type="EMBL" id="KLO16719.1"/>
    </source>
</evidence>
<proteinExistence type="predicted"/>
<dbReference type="STRING" id="27342.A0A0H2RY93"/>
<feature type="domain" description="Tc1-like transposase DDE" evidence="2">
    <location>
        <begin position="59"/>
        <end position="152"/>
    </location>
</feature>
<feature type="non-terminal residue" evidence="3">
    <location>
        <position position="1"/>
    </location>
</feature>
<dbReference type="PANTHER" id="PTHR46564:SF1">
    <property type="entry name" value="TRANSPOSASE"/>
    <property type="match status" value="1"/>
</dbReference>
<keyword evidence="1" id="KW-0472">Membrane</keyword>
<keyword evidence="1" id="KW-0812">Transmembrane</keyword>
<dbReference type="Proteomes" id="UP000053477">
    <property type="component" value="Unassembled WGS sequence"/>
</dbReference>
<keyword evidence="1" id="KW-1133">Transmembrane helix</keyword>
<feature type="transmembrane region" description="Helical" evidence="1">
    <location>
        <begin position="78"/>
        <end position="103"/>
    </location>
</feature>
<name>A0A0H2RY93_9AGAM</name>